<dbReference type="InterPro" id="IPR002491">
    <property type="entry name" value="ABC_transptr_periplasmic_BD"/>
</dbReference>
<accession>A0A4S4C6F5</accession>
<dbReference type="PANTHER" id="PTHR30532">
    <property type="entry name" value="IRON III DICITRATE-BINDING PERIPLASMIC PROTEIN"/>
    <property type="match status" value="1"/>
</dbReference>
<dbReference type="AlphaFoldDB" id="A0A4S4C6F5"/>
<evidence type="ECO:0000313" key="8">
    <source>
        <dbReference type="EMBL" id="THF83403.1"/>
    </source>
</evidence>
<sequence>MARSGFMRTGWLSLITAAMLAVTGCGSTDNQAGTAAATDQSAQQTTTASSEAPPQKETRIVTDGFGEVEIPTNPKRVSALYREDYLVALGVTPIVQYYNPMWGKQDYLKLEVPLFDVTGSVEAMVVADPDLIIGAGEVDAEQYALYSKVAPTFRLPDDVLADTRRTLTVIADLLGLSDKAEQVLADYEARIVDVKAKLNAAIGDEKLVVLRMNVVDKSVNIFGIHNTFVGQILYEDLGLKAPGFAEAMTEGNIVLSKEVIPELDADHIILLPSNGTWEDEGNAKALEEMMADPLWQTVPAFKNGHVYPVERSYWQTGAITANGLKMDDLLRLLAS</sequence>
<protein>
    <submittedName>
        <fullName evidence="8">ABC transporter substrate-binding protein</fullName>
    </submittedName>
</protein>
<evidence type="ECO:0000256" key="5">
    <source>
        <dbReference type="SAM" id="MobiDB-lite"/>
    </source>
</evidence>
<comment type="similarity">
    <text evidence="2">Belongs to the bacterial solute-binding protein 8 family.</text>
</comment>
<organism evidence="8 9">
    <name type="scientific">Cohnella fermenti</name>
    <dbReference type="NCBI Taxonomy" id="2565925"/>
    <lineage>
        <taxon>Bacteria</taxon>
        <taxon>Bacillati</taxon>
        <taxon>Bacillota</taxon>
        <taxon>Bacilli</taxon>
        <taxon>Bacillales</taxon>
        <taxon>Paenibacillaceae</taxon>
        <taxon>Cohnella</taxon>
    </lineage>
</organism>
<proteinExistence type="inferred from homology"/>
<dbReference type="EMBL" id="SSOB01000004">
    <property type="protein sequence ID" value="THF83403.1"/>
    <property type="molecule type" value="Genomic_DNA"/>
</dbReference>
<gene>
    <name evidence="8" type="ORF">E6C55_04320</name>
</gene>
<keyword evidence="9" id="KW-1185">Reference proteome</keyword>
<evidence type="ECO:0000256" key="1">
    <source>
        <dbReference type="ARBA" id="ARBA00004196"/>
    </source>
</evidence>
<dbReference type="PANTHER" id="PTHR30532:SF1">
    <property type="entry name" value="IRON(3+)-HYDROXAMATE-BINDING PROTEIN FHUD"/>
    <property type="match status" value="1"/>
</dbReference>
<feature type="compositionally biased region" description="Low complexity" evidence="5">
    <location>
        <begin position="31"/>
        <end position="52"/>
    </location>
</feature>
<evidence type="ECO:0000313" key="9">
    <source>
        <dbReference type="Proteomes" id="UP000310636"/>
    </source>
</evidence>
<name>A0A4S4C6F5_9BACL</name>
<dbReference type="PROSITE" id="PS50983">
    <property type="entry name" value="FE_B12_PBP"/>
    <property type="match status" value="1"/>
</dbReference>
<dbReference type="Gene3D" id="3.40.50.1980">
    <property type="entry name" value="Nitrogenase molybdenum iron protein domain"/>
    <property type="match status" value="2"/>
</dbReference>
<dbReference type="Pfam" id="PF01497">
    <property type="entry name" value="Peripla_BP_2"/>
    <property type="match status" value="1"/>
</dbReference>
<feature type="region of interest" description="Disordered" evidence="5">
    <location>
        <begin position="30"/>
        <end position="55"/>
    </location>
</feature>
<dbReference type="GO" id="GO:1901678">
    <property type="term" value="P:iron coordination entity transport"/>
    <property type="evidence" value="ECO:0007669"/>
    <property type="project" value="UniProtKB-ARBA"/>
</dbReference>
<dbReference type="PROSITE" id="PS51257">
    <property type="entry name" value="PROKAR_LIPOPROTEIN"/>
    <property type="match status" value="1"/>
</dbReference>
<feature type="chain" id="PRO_5039063987" evidence="6">
    <location>
        <begin position="28"/>
        <end position="335"/>
    </location>
</feature>
<feature type="signal peptide" evidence="6">
    <location>
        <begin position="1"/>
        <end position="27"/>
    </location>
</feature>
<comment type="caution">
    <text evidence="8">The sequence shown here is derived from an EMBL/GenBank/DDBJ whole genome shotgun (WGS) entry which is preliminary data.</text>
</comment>
<dbReference type="OrthoDB" id="2417096at2"/>
<dbReference type="InterPro" id="IPR051313">
    <property type="entry name" value="Bact_iron-sidero_bind"/>
</dbReference>
<dbReference type="SUPFAM" id="SSF53807">
    <property type="entry name" value="Helical backbone' metal receptor"/>
    <property type="match status" value="1"/>
</dbReference>
<dbReference type="GO" id="GO:0030288">
    <property type="term" value="C:outer membrane-bounded periplasmic space"/>
    <property type="evidence" value="ECO:0007669"/>
    <property type="project" value="TreeGrafter"/>
</dbReference>
<feature type="domain" description="Fe/B12 periplasmic-binding" evidence="7">
    <location>
        <begin position="59"/>
        <end position="335"/>
    </location>
</feature>
<keyword evidence="3" id="KW-0813">Transport</keyword>
<evidence type="ECO:0000256" key="6">
    <source>
        <dbReference type="SAM" id="SignalP"/>
    </source>
</evidence>
<evidence type="ECO:0000256" key="4">
    <source>
        <dbReference type="ARBA" id="ARBA00022729"/>
    </source>
</evidence>
<evidence type="ECO:0000256" key="2">
    <source>
        <dbReference type="ARBA" id="ARBA00008814"/>
    </source>
</evidence>
<keyword evidence="4 6" id="KW-0732">Signal</keyword>
<reference evidence="8 9" key="1">
    <citation type="submission" date="2019-04" db="EMBL/GenBank/DDBJ databases">
        <title>Cohnella sp. nov. isolated from preserved vegetables.</title>
        <authorList>
            <person name="Lin S.-Y."/>
            <person name="Hung M.-H."/>
            <person name="Young C.-C."/>
        </authorList>
    </citation>
    <scope>NUCLEOTIDE SEQUENCE [LARGE SCALE GENOMIC DNA]</scope>
    <source>
        <strain evidence="8 9">CC-MHH1044</strain>
    </source>
</reference>
<evidence type="ECO:0000259" key="7">
    <source>
        <dbReference type="PROSITE" id="PS50983"/>
    </source>
</evidence>
<dbReference type="RefSeq" id="WP_136368559.1">
    <property type="nucleotide sequence ID" value="NZ_SSOB01000004.1"/>
</dbReference>
<evidence type="ECO:0000256" key="3">
    <source>
        <dbReference type="ARBA" id="ARBA00022448"/>
    </source>
</evidence>
<dbReference type="Proteomes" id="UP000310636">
    <property type="component" value="Unassembled WGS sequence"/>
</dbReference>
<comment type="subcellular location">
    <subcellularLocation>
        <location evidence="1">Cell envelope</location>
    </subcellularLocation>
</comment>